<protein>
    <recommendedName>
        <fullName evidence="4">UTRA domain-containing protein</fullName>
    </recommendedName>
</protein>
<dbReference type="Proteomes" id="UP001387100">
    <property type="component" value="Unassembled WGS sequence"/>
</dbReference>
<sequence>MTAAEPGATTVLRGLLDATGGWWSSARVRVVRGGGVVPEGAARLLLRRPLMGVPAGVRVEDAAGRVVARALADALDEHDALRVLLDPLALATGLPPVAGALPSRARRDAVAALRLCEVREVVVDGTPAVQGDVAGLGPPQRGRRTAGPTSVVLDRGSGLPLEVGPRGGSPALVLRVEELDLRLEDDVFAG</sequence>
<evidence type="ECO:0000256" key="1">
    <source>
        <dbReference type="SAM" id="MobiDB-lite"/>
    </source>
</evidence>
<proteinExistence type="predicted"/>
<keyword evidence="3" id="KW-1185">Reference proteome</keyword>
<reference evidence="2 3" key="1">
    <citation type="journal article" date="2017" name="Int. J. Syst. Evol. Microbiol.">
        <title>Pseudokineococcus basanitobsidens sp. nov., isolated from volcanic rock.</title>
        <authorList>
            <person name="Lee D.W."/>
            <person name="Park M.Y."/>
            <person name="Kim J.J."/>
            <person name="Kim B.S."/>
        </authorList>
    </citation>
    <scope>NUCLEOTIDE SEQUENCE [LARGE SCALE GENOMIC DNA]</scope>
    <source>
        <strain evidence="2 3">DSM 103726</strain>
    </source>
</reference>
<gene>
    <name evidence="2" type="ORF">WDZ17_03905</name>
</gene>
<comment type="caution">
    <text evidence="2">The sequence shown here is derived from an EMBL/GenBank/DDBJ whole genome shotgun (WGS) entry which is preliminary data.</text>
</comment>
<accession>A0ABU8RHB7</accession>
<organism evidence="2 3">
    <name type="scientific">Pseudokineococcus basanitobsidens</name>
    <dbReference type="NCBI Taxonomy" id="1926649"/>
    <lineage>
        <taxon>Bacteria</taxon>
        <taxon>Bacillati</taxon>
        <taxon>Actinomycetota</taxon>
        <taxon>Actinomycetes</taxon>
        <taxon>Kineosporiales</taxon>
        <taxon>Kineosporiaceae</taxon>
        <taxon>Pseudokineococcus</taxon>
    </lineage>
</organism>
<feature type="region of interest" description="Disordered" evidence="1">
    <location>
        <begin position="132"/>
        <end position="164"/>
    </location>
</feature>
<evidence type="ECO:0000313" key="3">
    <source>
        <dbReference type="Proteomes" id="UP001387100"/>
    </source>
</evidence>
<evidence type="ECO:0000313" key="2">
    <source>
        <dbReference type="EMBL" id="MEJ5944435.1"/>
    </source>
</evidence>
<name>A0ABU8RHB7_9ACTN</name>
<evidence type="ECO:0008006" key="4">
    <source>
        <dbReference type="Google" id="ProtNLM"/>
    </source>
</evidence>
<dbReference type="EMBL" id="JBBIAA010000002">
    <property type="protein sequence ID" value="MEJ5944435.1"/>
    <property type="molecule type" value="Genomic_DNA"/>
</dbReference>
<dbReference type="RefSeq" id="WP_339573814.1">
    <property type="nucleotide sequence ID" value="NZ_JBBIAA010000002.1"/>
</dbReference>